<dbReference type="EMBL" id="SMMG02000001">
    <property type="protein sequence ID" value="KAA3486418.1"/>
    <property type="molecule type" value="Genomic_DNA"/>
</dbReference>
<keyword evidence="2" id="KW-1185">Reference proteome</keyword>
<sequence length="59" mass="6718">MEASRGFKLSSKPISKHQQLRLKIKLWRLPPLQQLLDLLCNVGYGMMKKKKAVKAAVVV</sequence>
<proteinExistence type="predicted"/>
<dbReference type="AlphaFoldDB" id="A0A5B6WY79"/>
<evidence type="ECO:0000313" key="1">
    <source>
        <dbReference type="EMBL" id="KAA3486418.1"/>
    </source>
</evidence>
<accession>A0A5B6WY79</accession>
<gene>
    <name evidence="1" type="ORF">EPI10_030334</name>
</gene>
<organism evidence="1 2">
    <name type="scientific">Gossypium australe</name>
    <dbReference type="NCBI Taxonomy" id="47621"/>
    <lineage>
        <taxon>Eukaryota</taxon>
        <taxon>Viridiplantae</taxon>
        <taxon>Streptophyta</taxon>
        <taxon>Embryophyta</taxon>
        <taxon>Tracheophyta</taxon>
        <taxon>Spermatophyta</taxon>
        <taxon>Magnoliopsida</taxon>
        <taxon>eudicotyledons</taxon>
        <taxon>Gunneridae</taxon>
        <taxon>Pentapetalae</taxon>
        <taxon>rosids</taxon>
        <taxon>malvids</taxon>
        <taxon>Malvales</taxon>
        <taxon>Malvaceae</taxon>
        <taxon>Malvoideae</taxon>
        <taxon>Gossypium</taxon>
    </lineage>
</organism>
<reference evidence="2" key="1">
    <citation type="journal article" date="2019" name="Plant Biotechnol. J.">
        <title>Genome sequencing of the Australian wild diploid species Gossypium australe highlights disease resistance and delayed gland morphogenesis.</title>
        <authorList>
            <person name="Cai Y."/>
            <person name="Cai X."/>
            <person name="Wang Q."/>
            <person name="Wang P."/>
            <person name="Zhang Y."/>
            <person name="Cai C."/>
            <person name="Xu Y."/>
            <person name="Wang K."/>
            <person name="Zhou Z."/>
            <person name="Wang C."/>
            <person name="Geng S."/>
            <person name="Li B."/>
            <person name="Dong Q."/>
            <person name="Hou Y."/>
            <person name="Wang H."/>
            <person name="Ai P."/>
            <person name="Liu Z."/>
            <person name="Yi F."/>
            <person name="Sun M."/>
            <person name="An G."/>
            <person name="Cheng J."/>
            <person name="Zhang Y."/>
            <person name="Shi Q."/>
            <person name="Xie Y."/>
            <person name="Shi X."/>
            <person name="Chang Y."/>
            <person name="Huang F."/>
            <person name="Chen Y."/>
            <person name="Hong S."/>
            <person name="Mi L."/>
            <person name="Sun Q."/>
            <person name="Zhang L."/>
            <person name="Zhou B."/>
            <person name="Peng R."/>
            <person name="Zhang X."/>
            <person name="Liu F."/>
        </authorList>
    </citation>
    <scope>NUCLEOTIDE SEQUENCE [LARGE SCALE GENOMIC DNA]</scope>
    <source>
        <strain evidence="2">cv. PA1801</strain>
    </source>
</reference>
<name>A0A5B6WY79_9ROSI</name>
<dbReference type="Proteomes" id="UP000325315">
    <property type="component" value="Unassembled WGS sequence"/>
</dbReference>
<evidence type="ECO:0000313" key="2">
    <source>
        <dbReference type="Proteomes" id="UP000325315"/>
    </source>
</evidence>
<comment type="caution">
    <text evidence="1">The sequence shown here is derived from an EMBL/GenBank/DDBJ whole genome shotgun (WGS) entry which is preliminary data.</text>
</comment>
<protein>
    <submittedName>
        <fullName evidence="1">Uncharacterized protein</fullName>
    </submittedName>
</protein>